<dbReference type="RefSeq" id="WP_130291062.1">
    <property type="nucleotide sequence ID" value="NZ_SHKL01000001.1"/>
</dbReference>
<evidence type="ECO:0000313" key="2">
    <source>
        <dbReference type="Proteomes" id="UP000291591"/>
    </source>
</evidence>
<dbReference type="Proteomes" id="UP000291591">
    <property type="component" value="Unassembled WGS sequence"/>
</dbReference>
<dbReference type="AlphaFoldDB" id="A0A4Q7UXM4"/>
<evidence type="ECO:0000313" key="1">
    <source>
        <dbReference type="EMBL" id="RZT86827.1"/>
    </source>
</evidence>
<reference evidence="1 2" key="1">
    <citation type="submission" date="2019-02" db="EMBL/GenBank/DDBJ databases">
        <title>Sequencing the genomes of 1000 actinobacteria strains.</title>
        <authorList>
            <person name="Klenk H.-P."/>
        </authorList>
    </citation>
    <scope>NUCLEOTIDE SEQUENCE [LARGE SCALE GENOMIC DNA]</scope>
    <source>
        <strain evidence="1 2">DSM 45779</strain>
    </source>
</reference>
<accession>A0A4Q7UXM4</accession>
<comment type="caution">
    <text evidence="1">The sequence shown here is derived from an EMBL/GenBank/DDBJ whole genome shotgun (WGS) entry which is preliminary data.</text>
</comment>
<gene>
    <name evidence="1" type="ORF">EV383_3726</name>
</gene>
<dbReference type="OrthoDB" id="3577829at2"/>
<keyword evidence="2" id="KW-1185">Reference proteome</keyword>
<name>A0A4Q7UXM4_PSEST</name>
<organism evidence="1 2">
    <name type="scientific">Pseudonocardia sediminis</name>
    <dbReference type="NCBI Taxonomy" id="1397368"/>
    <lineage>
        <taxon>Bacteria</taxon>
        <taxon>Bacillati</taxon>
        <taxon>Actinomycetota</taxon>
        <taxon>Actinomycetes</taxon>
        <taxon>Pseudonocardiales</taxon>
        <taxon>Pseudonocardiaceae</taxon>
        <taxon>Pseudonocardia</taxon>
    </lineage>
</organism>
<proteinExistence type="predicted"/>
<protein>
    <submittedName>
        <fullName evidence="1">Uncharacterized protein</fullName>
    </submittedName>
</protein>
<sequence length="134" mass="13782">MTASPGTCRSGPVTPHQRIVGTLVDDPVLAALGFDHRTIGAEPPQGRPGLRVSWSGDWWLAASGMAGTLTVEPTGVTAGTRAVVLERVGTALAQAHRAGGPVQVRRTGETSFLVLAPAEGSRTAVSAAPPIVRR</sequence>
<dbReference type="EMBL" id="SHKL01000001">
    <property type="protein sequence ID" value="RZT86827.1"/>
    <property type="molecule type" value="Genomic_DNA"/>
</dbReference>